<evidence type="ECO:0000256" key="6">
    <source>
        <dbReference type="SAM" id="MobiDB-lite"/>
    </source>
</evidence>
<sequence>MTSDRTPRPPAQPLGSSGATDQPPTPAPASEVPESDLRAPAPPGEDQQGEQDPLTRLRARATEALVNGLIERADDLVSEANEEALGLTGLVENLRIYQAELEIQNEELQVSQQTSEDALIRFAAFFNDLPLPAIVIDQQGLILEANQRSRACFDLRDRVGHAYFFARLIGNPDRGRVIHAWSRLGSGHALELAEVTFNTASGEDFIGDLHIARLHALAHETPRFVCVLVDRTEAVRKAEALARTAERLRASEEAYRVVAEFSPDWDYWLTPDGQFRYVSPACELLTGYPAEAFLADPRLFETLLHPADRARWQAHYDLVTAHPCDDQQRLELALIDARGQMRWIEHVCRGVVDDKGRFLGRRGVNRDITERRRVTEALERSERFLNATGQIAKVGGWELEVATQAVRWTEVTYQIHDLPESAPVPFEEALDYYHPSDRQLLAQHLERATTLGDPFDLQLRMTTAKGREIWVQATCEPVREGQTVVKLQGTVQDISHRKEAEAQLDYLAHHDPLTNLANRSLFHARLELCLQRAARFGAQIGLLFIDLDRFKSVNDTLGHFVGDQLLQVVSSALAAQIRASDTIARLGGDEFVVIMDDLVKPRFAARLARRLLGTLEQPFTIENRELYITASIGISIYPNDGTEMQSLLRHADIAMYRAKEHGRNHYCFYTPEMSVGAVERLRLENALRGAVARHELHLHFQPQVGLRDGQLTGAEALCRWEHPEFGSVSPEQFIPIAEEIGLIGELSTWVLHTACTQLMHWDEAGFRLARLAVNLPMNEIEKADLVERVQHVLRRTGLEASRLELEITESMIMRRLDVAITTLQALHELGVTLALDDFGTGHSSLSHLKRLRVDRLKIDRSFVARLDDDPRDVAITRTAIALGHSLGLVVIAEGIESQAQFEILHREGCDEGQGYFFGKPCSAGAFFAHWSQQPIRADR</sequence>
<dbReference type="SUPFAM" id="SSF55073">
    <property type="entry name" value="Nucleotide cyclase"/>
    <property type="match status" value="1"/>
</dbReference>
<feature type="region of interest" description="Disordered" evidence="6">
    <location>
        <begin position="1"/>
        <end position="54"/>
    </location>
</feature>
<evidence type="ECO:0000256" key="4">
    <source>
        <dbReference type="ARBA" id="ARBA00051114"/>
    </source>
</evidence>
<dbReference type="InterPro" id="IPR013656">
    <property type="entry name" value="PAS_4"/>
</dbReference>
<dbReference type="FunFam" id="3.30.70.270:FF:000001">
    <property type="entry name" value="Diguanylate cyclase domain protein"/>
    <property type="match status" value="1"/>
</dbReference>
<feature type="domain" description="PAC" evidence="8">
    <location>
        <begin position="455"/>
        <end position="506"/>
    </location>
</feature>
<dbReference type="PROSITE" id="PS50113">
    <property type="entry name" value="PAC"/>
    <property type="match status" value="2"/>
</dbReference>
<dbReference type="CDD" id="cd00130">
    <property type="entry name" value="PAS"/>
    <property type="match status" value="3"/>
</dbReference>
<dbReference type="InterPro" id="IPR035919">
    <property type="entry name" value="EAL_sf"/>
</dbReference>
<dbReference type="InterPro" id="IPR043128">
    <property type="entry name" value="Rev_trsase/Diguanyl_cyclase"/>
</dbReference>
<dbReference type="InterPro" id="IPR000160">
    <property type="entry name" value="GGDEF_dom"/>
</dbReference>
<dbReference type="SUPFAM" id="SSF55785">
    <property type="entry name" value="PYP-like sensor domain (PAS domain)"/>
    <property type="match status" value="3"/>
</dbReference>
<dbReference type="Pfam" id="PF08448">
    <property type="entry name" value="PAS_4"/>
    <property type="match status" value="1"/>
</dbReference>
<protein>
    <recommendedName>
        <fullName evidence="2">cyclic-guanylate-specific phosphodiesterase</fullName>
        <ecNumber evidence="2">3.1.4.52</ecNumber>
    </recommendedName>
</protein>
<dbReference type="Proteomes" id="UP001138802">
    <property type="component" value="Unassembled WGS sequence"/>
</dbReference>
<evidence type="ECO:0000256" key="2">
    <source>
        <dbReference type="ARBA" id="ARBA00012282"/>
    </source>
</evidence>
<dbReference type="InterPro" id="IPR000014">
    <property type="entry name" value="PAS"/>
</dbReference>
<dbReference type="Gene3D" id="3.30.450.20">
    <property type="entry name" value="PAS domain"/>
    <property type="match status" value="3"/>
</dbReference>
<dbReference type="PROSITE" id="PS50887">
    <property type="entry name" value="GGDEF"/>
    <property type="match status" value="1"/>
</dbReference>
<dbReference type="CDD" id="cd01948">
    <property type="entry name" value="EAL"/>
    <property type="match status" value="1"/>
</dbReference>
<feature type="domain" description="EAL" evidence="9">
    <location>
        <begin position="680"/>
        <end position="934"/>
    </location>
</feature>
<dbReference type="Gene3D" id="2.10.70.100">
    <property type="match status" value="1"/>
</dbReference>
<feature type="domain" description="PAC" evidence="8">
    <location>
        <begin position="328"/>
        <end position="380"/>
    </location>
</feature>
<dbReference type="InterPro" id="IPR029787">
    <property type="entry name" value="Nucleotide_cyclase"/>
</dbReference>
<evidence type="ECO:0000259" key="10">
    <source>
        <dbReference type="PROSITE" id="PS50887"/>
    </source>
</evidence>
<dbReference type="CDD" id="cd01949">
    <property type="entry name" value="GGDEF"/>
    <property type="match status" value="1"/>
</dbReference>
<evidence type="ECO:0000313" key="12">
    <source>
        <dbReference type="Proteomes" id="UP001138802"/>
    </source>
</evidence>
<dbReference type="PROSITE" id="PS50883">
    <property type="entry name" value="EAL"/>
    <property type="match status" value="1"/>
</dbReference>
<dbReference type="PANTHER" id="PTHR44757:SF2">
    <property type="entry name" value="BIOFILM ARCHITECTURE MAINTENANCE PROTEIN MBAA"/>
    <property type="match status" value="1"/>
</dbReference>
<dbReference type="GO" id="GO:0071732">
    <property type="term" value="P:cellular response to nitric oxide"/>
    <property type="evidence" value="ECO:0007669"/>
    <property type="project" value="UniProtKB-ARBA"/>
</dbReference>
<evidence type="ECO:0000313" key="11">
    <source>
        <dbReference type="EMBL" id="MBK1646636.1"/>
    </source>
</evidence>
<evidence type="ECO:0000256" key="5">
    <source>
        <dbReference type="SAM" id="Coils"/>
    </source>
</evidence>
<dbReference type="FunFam" id="3.20.20.450:FF:000001">
    <property type="entry name" value="Cyclic di-GMP phosphodiesterase yahA"/>
    <property type="match status" value="1"/>
</dbReference>
<keyword evidence="5" id="KW-0175">Coiled coil</keyword>
<dbReference type="InterPro" id="IPR052155">
    <property type="entry name" value="Biofilm_reg_signaling"/>
</dbReference>
<dbReference type="SMART" id="SM00091">
    <property type="entry name" value="PAS"/>
    <property type="match status" value="2"/>
</dbReference>
<accession>A0A9X0WKX2</accession>
<name>A0A9X0WKX2_9GAMM</name>
<dbReference type="PANTHER" id="PTHR44757">
    <property type="entry name" value="DIGUANYLATE CYCLASE DGCP"/>
    <property type="match status" value="1"/>
</dbReference>
<dbReference type="RefSeq" id="WP_200389456.1">
    <property type="nucleotide sequence ID" value="NZ_NRSD01000029.1"/>
</dbReference>
<evidence type="ECO:0000259" key="7">
    <source>
        <dbReference type="PROSITE" id="PS50112"/>
    </source>
</evidence>
<dbReference type="GO" id="GO:0071111">
    <property type="term" value="F:cyclic-guanylate-specific phosphodiesterase activity"/>
    <property type="evidence" value="ECO:0007669"/>
    <property type="project" value="UniProtKB-EC"/>
</dbReference>
<feature type="domain" description="PAS" evidence="7">
    <location>
        <begin position="251"/>
        <end position="309"/>
    </location>
</feature>
<keyword evidence="12" id="KW-1185">Reference proteome</keyword>
<dbReference type="NCBIfam" id="TIGR00229">
    <property type="entry name" value="sensory_box"/>
    <property type="match status" value="2"/>
</dbReference>
<reference evidence="11 12" key="1">
    <citation type="journal article" date="2020" name="Microorganisms">
        <title>Osmotic Adaptation and Compatible Solute Biosynthesis of Phototrophic Bacteria as Revealed from Genome Analyses.</title>
        <authorList>
            <person name="Imhoff J.F."/>
            <person name="Rahn T."/>
            <person name="Kunzel S."/>
            <person name="Keller A."/>
            <person name="Neulinger S.C."/>
        </authorList>
    </citation>
    <scope>NUCLEOTIDE SEQUENCE [LARGE SCALE GENOMIC DNA]</scope>
    <source>
        <strain evidence="11 12">DSM 21303</strain>
    </source>
</reference>
<evidence type="ECO:0000259" key="9">
    <source>
        <dbReference type="PROSITE" id="PS50883"/>
    </source>
</evidence>
<feature type="coiled-coil region" evidence="5">
    <location>
        <begin position="87"/>
        <end position="116"/>
    </location>
</feature>
<dbReference type="Pfam" id="PF00990">
    <property type="entry name" value="GGDEF"/>
    <property type="match status" value="1"/>
</dbReference>
<dbReference type="InterPro" id="IPR000700">
    <property type="entry name" value="PAS-assoc_C"/>
</dbReference>
<dbReference type="SMART" id="SM00267">
    <property type="entry name" value="GGDEF"/>
    <property type="match status" value="1"/>
</dbReference>
<dbReference type="Gene3D" id="3.30.70.270">
    <property type="match status" value="1"/>
</dbReference>
<dbReference type="SMART" id="SM00086">
    <property type="entry name" value="PAC"/>
    <property type="match status" value="2"/>
</dbReference>
<comment type="cofactor">
    <cofactor evidence="1">
        <name>Mg(2+)</name>
        <dbReference type="ChEBI" id="CHEBI:18420"/>
    </cofactor>
</comment>
<feature type="domain" description="GGDEF" evidence="10">
    <location>
        <begin position="538"/>
        <end position="671"/>
    </location>
</feature>
<dbReference type="AlphaFoldDB" id="A0A9X0WKX2"/>
<evidence type="ECO:0000256" key="1">
    <source>
        <dbReference type="ARBA" id="ARBA00001946"/>
    </source>
</evidence>
<dbReference type="SMART" id="SM00052">
    <property type="entry name" value="EAL"/>
    <property type="match status" value="1"/>
</dbReference>
<dbReference type="SUPFAM" id="SSF141868">
    <property type="entry name" value="EAL domain-like"/>
    <property type="match status" value="1"/>
</dbReference>
<keyword evidence="3" id="KW-0973">c-di-GMP</keyword>
<evidence type="ECO:0000259" key="8">
    <source>
        <dbReference type="PROSITE" id="PS50113"/>
    </source>
</evidence>
<organism evidence="11 12">
    <name type="scientific">Thiocapsa imhoffii</name>
    <dbReference type="NCBI Taxonomy" id="382777"/>
    <lineage>
        <taxon>Bacteria</taxon>
        <taxon>Pseudomonadati</taxon>
        <taxon>Pseudomonadota</taxon>
        <taxon>Gammaproteobacteria</taxon>
        <taxon>Chromatiales</taxon>
        <taxon>Chromatiaceae</taxon>
        <taxon>Thiocapsa</taxon>
    </lineage>
</organism>
<proteinExistence type="predicted"/>
<dbReference type="InterPro" id="IPR001633">
    <property type="entry name" value="EAL_dom"/>
</dbReference>
<dbReference type="EMBL" id="NRSD01000029">
    <property type="protein sequence ID" value="MBK1646636.1"/>
    <property type="molecule type" value="Genomic_DNA"/>
</dbReference>
<dbReference type="InterPro" id="IPR013655">
    <property type="entry name" value="PAS_fold_3"/>
</dbReference>
<dbReference type="InterPro" id="IPR001610">
    <property type="entry name" value="PAC"/>
</dbReference>
<dbReference type="Pfam" id="PF08447">
    <property type="entry name" value="PAS_3"/>
    <property type="match status" value="2"/>
</dbReference>
<gene>
    <name evidence="11" type="ORF">CKO25_18730</name>
</gene>
<dbReference type="PROSITE" id="PS50112">
    <property type="entry name" value="PAS"/>
    <property type="match status" value="1"/>
</dbReference>
<comment type="catalytic activity">
    <reaction evidence="4">
        <text>3',3'-c-di-GMP + H2O = 5'-phosphoguanylyl(3'-&gt;5')guanosine + H(+)</text>
        <dbReference type="Rhea" id="RHEA:24902"/>
        <dbReference type="ChEBI" id="CHEBI:15377"/>
        <dbReference type="ChEBI" id="CHEBI:15378"/>
        <dbReference type="ChEBI" id="CHEBI:58754"/>
        <dbReference type="ChEBI" id="CHEBI:58805"/>
        <dbReference type="EC" id="3.1.4.52"/>
    </reaction>
    <physiologicalReaction direction="left-to-right" evidence="4">
        <dbReference type="Rhea" id="RHEA:24903"/>
    </physiologicalReaction>
</comment>
<dbReference type="NCBIfam" id="TIGR00254">
    <property type="entry name" value="GGDEF"/>
    <property type="match status" value="1"/>
</dbReference>
<comment type="caution">
    <text evidence="11">The sequence shown here is derived from an EMBL/GenBank/DDBJ whole genome shotgun (WGS) entry which is preliminary data.</text>
</comment>
<dbReference type="EC" id="3.1.4.52" evidence="2"/>
<dbReference type="InterPro" id="IPR035965">
    <property type="entry name" value="PAS-like_dom_sf"/>
</dbReference>
<dbReference type="Pfam" id="PF00563">
    <property type="entry name" value="EAL"/>
    <property type="match status" value="1"/>
</dbReference>
<evidence type="ECO:0000256" key="3">
    <source>
        <dbReference type="ARBA" id="ARBA00022636"/>
    </source>
</evidence>
<dbReference type="Gene3D" id="3.20.20.450">
    <property type="entry name" value="EAL domain"/>
    <property type="match status" value="1"/>
</dbReference>